<reference evidence="1" key="2">
    <citation type="submission" date="2022-01" db="EMBL/GenBank/DDBJ databases">
        <authorList>
            <person name="Yamashiro T."/>
            <person name="Shiraishi A."/>
            <person name="Satake H."/>
            <person name="Nakayama K."/>
        </authorList>
    </citation>
    <scope>NUCLEOTIDE SEQUENCE</scope>
</reference>
<keyword evidence="2" id="KW-1185">Reference proteome</keyword>
<sequence>MAYESTSSQQSTQLTPSLKVSFKYEDGIIAFNNVVALLEHQKDLYCPMLAFLSNCYINKALIFQPSAIYAEYLKEFWYTAEVDEANKTITFSLSMFEKPLSFTQDEFLTAIGLPICKIVVPLPIKETVRARSLGIVHDDQVMEETESPYDTELEIKFIKSFQAETISSSLSIPQDQLMKEVADSDLESILEDEVESVSGFEEEVFDDDDDEDNQADFNISLTKSEEKDANKVIDELTDLAKHPSADISASVVKPSESDPLGHFQKEINSLYSRFSNLE</sequence>
<comment type="caution">
    <text evidence="1">The sequence shown here is derived from an EMBL/GenBank/DDBJ whole genome shotgun (WGS) entry which is preliminary data.</text>
</comment>
<evidence type="ECO:0000313" key="1">
    <source>
        <dbReference type="EMBL" id="GJS79716.1"/>
    </source>
</evidence>
<gene>
    <name evidence="1" type="ORF">Tco_0729597</name>
</gene>
<protein>
    <submittedName>
        <fullName evidence="1">Uncharacterized protein</fullName>
    </submittedName>
</protein>
<proteinExistence type="predicted"/>
<dbReference type="Proteomes" id="UP001151760">
    <property type="component" value="Unassembled WGS sequence"/>
</dbReference>
<name>A0ABQ4YQH6_9ASTR</name>
<accession>A0ABQ4YQH6</accession>
<evidence type="ECO:0000313" key="2">
    <source>
        <dbReference type="Proteomes" id="UP001151760"/>
    </source>
</evidence>
<organism evidence="1 2">
    <name type="scientific">Tanacetum coccineum</name>
    <dbReference type="NCBI Taxonomy" id="301880"/>
    <lineage>
        <taxon>Eukaryota</taxon>
        <taxon>Viridiplantae</taxon>
        <taxon>Streptophyta</taxon>
        <taxon>Embryophyta</taxon>
        <taxon>Tracheophyta</taxon>
        <taxon>Spermatophyta</taxon>
        <taxon>Magnoliopsida</taxon>
        <taxon>eudicotyledons</taxon>
        <taxon>Gunneridae</taxon>
        <taxon>Pentapetalae</taxon>
        <taxon>asterids</taxon>
        <taxon>campanulids</taxon>
        <taxon>Asterales</taxon>
        <taxon>Asteraceae</taxon>
        <taxon>Asteroideae</taxon>
        <taxon>Anthemideae</taxon>
        <taxon>Anthemidinae</taxon>
        <taxon>Tanacetum</taxon>
    </lineage>
</organism>
<reference evidence="1" key="1">
    <citation type="journal article" date="2022" name="Int. J. Mol. Sci.">
        <title>Draft Genome of Tanacetum Coccineum: Genomic Comparison of Closely Related Tanacetum-Family Plants.</title>
        <authorList>
            <person name="Yamashiro T."/>
            <person name="Shiraishi A."/>
            <person name="Nakayama K."/>
            <person name="Satake H."/>
        </authorList>
    </citation>
    <scope>NUCLEOTIDE SEQUENCE</scope>
</reference>
<dbReference type="EMBL" id="BQNB010010616">
    <property type="protein sequence ID" value="GJS79716.1"/>
    <property type="molecule type" value="Genomic_DNA"/>
</dbReference>